<feature type="transmembrane region" description="Helical" evidence="1">
    <location>
        <begin position="111"/>
        <end position="133"/>
    </location>
</feature>
<feature type="transmembrane region" description="Helical" evidence="1">
    <location>
        <begin position="20"/>
        <end position="41"/>
    </location>
</feature>
<feature type="transmembrane region" description="Helical" evidence="1">
    <location>
        <begin position="61"/>
        <end position="91"/>
    </location>
</feature>
<keyword evidence="3" id="KW-1185">Reference proteome</keyword>
<evidence type="ECO:0008006" key="4">
    <source>
        <dbReference type="Google" id="ProtNLM"/>
    </source>
</evidence>
<proteinExistence type="predicted"/>
<evidence type="ECO:0000313" key="3">
    <source>
        <dbReference type="Proteomes" id="UP000282211"/>
    </source>
</evidence>
<keyword evidence="1" id="KW-0472">Membrane</keyword>
<dbReference type="InParanoid" id="A0A420WJC4"/>
<comment type="caution">
    <text evidence="2">The sequence shown here is derived from an EMBL/GenBank/DDBJ whole genome shotgun (WGS) entry which is preliminary data.</text>
</comment>
<gene>
    <name evidence="2" type="ORF">DES40_0415</name>
</gene>
<sequence length="174" mass="19708">MAGFTSVLPSRRAGHLRQAVMLVFVLTVLGVINISAFGWNLSLQWLPLVAVALWPRGAYPIYSIIALLILGVFQDWVSFGVPGQWALIYLLTYAFIRPFERIKTLNFGGGLVVWCIAMTVALVTIAFTGRVIYSDWPNWVVLFRMAGIASLFFPLIWYIRRGIQIFIHNREMNA</sequence>
<name>A0A420WJC4_9PROT</name>
<feature type="transmembrane region" description="Helical" evidence="1">
    <location>
        <begin position="139"/>
        <end position="159"/>
    </location>
</feature>
<dbReference type="Proteomes" id="UP000282211">
    <property type="component" value="Unassembled WGS sequence"/>
</dbReference>
<keyword evidence="1" id="KW-0812">Transmembrane</keyword>
<reference evidence="2 3" key="1">
    <citation type="submission" date="2018-10" db="EMBL/GenBank/DDBJ databases">
        <title>Genomic Encyclopedia of Type Strains, Phase IV (KMG-IV): sequencing the most valuable type-strain genomes for metagenomic binning, comparative biology and taxonomic classification.</title>
        <authorList>
            <person name="Goeker M."/>
        </authorList>
    </citation>
    <scope>NUCLEOTIDE SEQUENCE [LARGE SCALE GENOMIC DNA]</scope>
    <source>
        <strain evidence="2 3">DSM 22008</strain>
    </source>
</reference>
<accession>A0A420WJC4</accession>
<evidence type="ECO:0000313" key="2">
    <source>
        <dbReference type="EMBL" id="RKQ71107.1"/>
    </source>
</evidence>
<keyword evidence="1" id="KW-1133">Transmembrane helix</keyword>
<protein>
    <recommendedName>
        <fullName evidence="4">Rod shape-determining protein MreD</fullName>
    </recommendedName>
</protein>
<evidence type="ECO:0000256" key="1">
    <source>
        <dbReference type="SAM" id="Phobius"/>
    </source>
</evidence>
<dbReference type="EMBL" id="RBII01000001">
    <property type="protein sequence ID" value="RKQ71107.1"/>
    <property type="molecule type" value="Genomic_DNA"/>
</dbReference>
<dbReference type="AlphaFoldDB" id="A0A420WJC4"/>
<dbReference type="OrthoDB" id="7629477at2"/>
<dbReference type="RefSeq" id="WP_147405831.1">
    <property type="nucleotide sequence ID" value="NZ_RBII01000001.1"/>
</dbReference>
<organism evidence="2 3">
    <name type="scientific">Litorimonas taeanensis</name>
    <dbReference type="NCBI Taxonomy" id="568099"/>
    <lineage>
        <taxon>Bacteria</taxon>
        <taxon>Pseudomonadati</taxon>
        <taxon>Pseudomonadota</taxon>
        <taxon>Alphaproteobacteria</taxon>
        <taxon>Maricaulales</taxon>
        <taxon>Robiginitomaculaceae</taxon>
    </lineage>
</organism>